<dbReference type="PANTHER" id="PTHR43736">
    <property type="entry name" value="ADP-RIBOSE PYROPHOSPHATASE"/>
    <property type="match status" value="1"/>
</dbReference>
<comment type="similarity">
    <text evidence="2">Belongs to the Nudix hydrolase family.</text>
</comment>
<reference evidence="5" key="1">
    <citation type="submission" date="2016-10" db="EMBL/GenBank/DDBJ databases">
        <authorList>
            <person name="Varghese N."/>
            <person name="Submissions S."/>
        </authorList>
    </citation>
    <scope>NUCLEOTIDE SEQUENCE [LARGE SCALE GENOMIC DNA]</scope>
    <source>
        <strain evidence="5">DSM 24450</strain>
    </source>
</reference>
<protein>
    <submittedName>
        <fullName evidence="4">ADP-ribose pyrophosphatase YjhB, NUDIX family</fullName>
    </submittedName>
</protein>
<dbReference type="PROSITE" id="PS51462">
    <property type="entry name" value="NUDIX"/>
    <property type="match status" value="1"/>
</dbReference>
<evidence type="ECO:0000256" key="2">
    <source>
        <dbReference type="RuleBase" id="RU003476"/>
    </source>
</evidence>
<dbReference type="InterPro" id="IPR000086">
    <property type="entry name" value="NUDIX_hydrolase_dom"/>
</dbReference>
<dbReference type="EMBL" id="FOZP01000008">
    <property type="protein sequence ID" value="SFS73698.1"/>
    <property type="molecule type" value="Genomic_DNA"/>
</dbReference>
<dbReference type="PANTHER" id="PTHR43736:SF1">
    <property type="entry name" value="DIHYDRONEOPTERIN TRIPHOSPHATE DIPHOSPHATASE"/>
    <property type="match status" value="1"/>
</dbReference>
<sequence length="193" mass="22749">MYKVFVNDCPIILTENNNISTKFKKVNFDDVSIPEIVQSIFNNNLEGICLLCSNLKSCWKQFKSYFKIQKAAGGKVLNANNEVLFIYRFQKWDLPKGKMNKGEKKQECAIREVEEECGIENLKIEKQLETTYHIFERKNKTILKVTYWYLMKTCFEGQLIPQTEEDIEKVVFKNLEETKTALENTYENIKLLF</sequence>
<dbReference type="PRINTS" id="PR00502">
    <property type="entry name" value="NUDIXFAMILY"/>
</dbReference>
<proteinExistence type="inferred from homology"/>
<organism evidence="4 5">
    <name type="scientific">Lutibacter maritimus</name>
    <dbReference type="NCBI Taxonomy" id="593133"/>
    <lineage>
        <taxon>Bacteria</taxon>
        <taxon>Pseudomonadati</taxon>
        <taxon>Bacteroidota</taxon>
        <taxon>Flavobacteriia</taxon>
        <taxon>Flavobacteriales</taxon>
        <taxon>Flavobacteriaceae</taxon>
        <taxon>Lutibacter</taxon>
    </lineage>
</organism>
<dbReference type="RefSeq" id="WP_090229409.1">
    <property type="nucleotide sequence ID" value="NZ_FOZP01000008.1"/>
</dbReference>
<feature type="domain" description="Nudix hydrolase" evidence="3">
    <location>
        <begin position="67"/>
        <end position="193"/>
    </location>
</feature>
<accession>A0A1I6SAC8</accession>
<evidence type="ECO:0000259" key="3">
    <source>
        <dbReference type="PROSITE" id="PS51462"/>
    </source>
</evidence>
<dbReference type="PROSITE" id="PS00893">
    <property type="entry name" value="NUDIX_BOX"/>
    <property type="match status" value="1"/>
</dbReference>
<dbReference type="InterPro" id="IPR020084">
    <property type="entry name" value="NUDIX_hydrolase_CS"/>
</dbReference>
<keyword evidence="5" id="KW-1185">Reference proteome</keyword>
<evidence type="ECO:0000313" key="4">
    <source>
        <dbReference type="EMBL" id="SFS73698.1"/>
    </source>
</evidence>
<dbReference type="Pfam" id="PF00293">
    <property type="entry name" value="NUDIX"/>
    <property type="match status" value="1"/>
</dbReference>
<dbReference type="InterPro" id="IPR015797">
    <property type="entry name" value="NUDIX_hydrolase-like_dom_sf"/>
</dbReference>
<keyword evidence="1 2" id="KW-0378">Hydrolase</keyword>
<dbReference type="InterPro" id="IPR020476">
    <property type="entry name" value="Nudix_hydrolase"/>
</dbReference>
<dbReference type="CDD" id="cd03673">
    <property type="entry name" value="NUDIX_Ap6A_hydrolase"/>
    <property type="match status" value="1"/>
</dbReference>
<dbReference type="Gene3D" id="3.90.79.10">
    <property type="entry name" value="Nucleoside Triphosphate Pyrophosphohydrolase"/>
    <property type="match status" value="1"/>
</dbReference>
<dbReference type="STRING" id="593133.SAMN04488006_2848"/>
<dbReference type="SUPFAM" id="SSF55811">
    <property type="entry name" value="Nudix"/>
    <property type="match status" value="1"/>
</dbReference>
<evidence type="ECO:0000256" key="1">
    <source>
        <dbReference type="ARBA" id="ARBA00022801"/>
    </source>
</evidence>
<dbReference type="OrthoDB" id="9816289at2"/>
<name>A0A1I6SAC8_9FLAO</name>
<evidence type="ECO:0000313" key="5">
    <source>
        <dbReference type="Proteomes" id="UP000199312"/>
    </source>
</evidence>
<dbReference type="Proteomes" id="UP000199312">
    <property type="component" value="Unassembled WGS sequence"/>
</dbReference>
<dbReference type="AlphaFoldDB" id="A0A1I6SAC8"/>
<gene>
    <name evidence="4" type="ORF">SAMN04488006_2848</name>
</gene>
<dbReference type="GO" id="GO:0016787">
    <property type="term" value="F:hydrolase activity"/>
    <property type="evidence" value="ECO:0007669"/>
    <property type="project" value="UniProtKB-KW"/>
</dbReference>